<accession>Q1YUN4</accession>
<feature type="transmembrane region" description="Helical" evidence="6">
    <location>
        <begin position="445"/>
        <end position="464"/>
    </location>
</feature>
<evidence type="ECO:0000256" key="2">
    <source>
        <dbReference type="ARBA" id="ARBA00022475"/>
    </source>
</evidence>
<dbReference type="SUPFAM" id="SSF82866">
    <property type="entry name" value="Multidrug efflux transporter AcrB transmembrane domain"/>
    <property type="match status" value="2"/>
</dbReference>
<evidence type="ECO:0000313" key="8">
    <source>
        <dbReference type="EMBL" id="EAS48024.1"/>
    </source>
</evidence>
<dbReference type="InterPro" id="IPR000731">
    <property type="entry name" value="SSD"/>
</dbReference>
<dbReference type="PROSITE" id="PS50156">
    <property type="entry name" value="SSD"/>
    <property type="match status" value="1"/>
</dbReference>
<comment type="subcellular location">
    <subcellularLocation>
        <location evidence="1">Cell membrane</location>
        <topology evidence="1">Multi-pass membrane protein</topology>
    </subcellularLocation>
</comment>
<dbReference type="PANTHER" id="PTHR33406:SF12">
    <property type="entry name" value="BLR2997 PROTEIN"/>
    <property type="match status" value="1"/>
</dbReference>
<dbReference type="AlphaFoldDB" id="Q1YUN4"/>
<name>Q1YUN4_9GAMM</name>
<evidence type="ECO:0000256" key="3">
    <source>
        <dbReference type="ARBA" id="ARBA00022692"/>
    </source>
</evidence>
<dbReference type="PANTHER" id="PTHR33406">
    <property type="entry name" value="MEMBRANE PROTEIN MJ1562-RELATED"/>
    <property type="match status" value="1"/>
</dbReference>
<keyword evidence="4 6" id="KW-1133">Transmembrane helix</keyword>
<gene>
    <name evidence="8" type="ORF">GB2207_09446</name>
</gene>
<feature type="transmembrane region" description="Helical" evidence="6">
    <location>
        <begin position="714"/>
        <end position="732"/>
    </location>
</feature>
<dbReference type="InterPro" id="IPR001036">
    <property type="entry name" value="Acrflvin-R"/>
</dbReference>
<feature type="transmembrane region" description="Helical" evidence="6">
    <location>
        <begin position="390"/>
        <end position="416"/>
    </location>
</feature>
<dbReference type="STRING" id="314287.GB2207_09446"/>
<reference evidence="8 9" key="1">
    <citation type="submission" date="2006-03" db="EMBL/GenBank/DDBJ databases">
        <authorList>
            <person name="Giovannoni S.J."/>
            <person name="Cho J.-C."/>
            <person name="Ferriera S."/>
            <person name="Johnson J."/>
            <person name="Kravitz S."/>
            <person name="Halpern A."/>
            <person name="Remington K."/>
            <person name="Beeson K."/>
            <person name="Tran B."/>
            <person name="Rogers Y.-H."/>
            <person name="Friedman R."/>
            <person name="Venter J.C."/>
        </authorList>
    </citation>
    <scope>NUCLEOTIDE SEQUENCE [LARGE SCALE GENOMIC DNA]</scope>
    <source>
        <strain evidence="8 9">HTCC2207</strain>
    </source>
</reference>
<feature type="transmembrane region" description="Helical" evidence="6">
    <location>
        <begin position="765"/>
        <end position="787"/>
    </location>
</feature>
<keyword evidence="2" id="KW-1003">Cell membrane</keyword>
<comment type="caution">
    <text evidence="8">The sequence shown here is derived from an EMBL/GenBank/DDBJ whole genome shotgun (WGS) entry which is preliminary data.</text>
</comment>
<dbReference type="EMBL" id="AAPI01000001">
    <property type="protein sequence ID" value="EAS48024.1"/>
    <property type="molecule type" value="Genomic_DNA"/>
</dbReference>
<feature type="transmembrane region" description="Helical" evidence="6">
    <location>
        <begin position="739"/>
        <end position="759"/>
    </location>
</feature>
<dbReference type="PRINTS" id="PR00702">
    <property type="entry name" value="ACRIFLAVINRP"/>
</dbReference>
<keyword evidence="9" id="KW-1185">Reference proteome</keyword>
<evidence type="ECO:0000256" key="1">
    <source>
        <dbReference type="ARBA" id="ARBA00004651"/>
    </source>
</evidence>
<feature type="transmembrane region" description="Helical" evidence="6">
    <location>
        <begin position="808"/>
        <end position="831"/>
    </location>
</feature>
<evidence type="ECO:0000256" key="5">
    <source>
        <dbReference type="ARBA" id="ARBA00023136"/>
    </source>
</evidence>
<evidence type="ECO:0000259" key="7">
    <source>
        <dbReference type="PROSITE" id="PS50156"/>
    </source>
</evidence>
<feature type="transmembrane region" description="Helical" evidence="6">
    <location>
        <begin position="288"/>
        <end position="308"/>
    </location>
</feature>
<feature type="transmembrane region" description="Helical" evidence="6">
    <location>
        <begin position="314"/>
        <end position="336"/>
    </location>
</feature>
<sequence length="874" mass="96105">MSATLLNVYQNTVLRHPLGAIFAVLALTLAMAFGLPNFKLDASADSLTLEHDDDLNYFREVVQRYGSDNFLIVTFSPKQGDLFDDQNLQLLSSLRDELSAIKGVESMLSLLDVPLLYSPKIGVADLKNELNTLLSPGVDRQLAREEFLNSPIYKNLILSADGQTTGMLATLELDQKYLDLVSARDALRFIKSKQDLSVEQQIELDRVSQEFLDYRTAKAAQSHQLVADVRDLMNGYRDRATIFLGGPDMITADMVDFIRSDLATFGIGILIFVIVTLAVIFRQLRWVVLPLSTCALCLIIILGFLSWIDWRLTVISSNFVALLLIITLALTMHLIVRYRELHRSQPDASQEQLVTATVTSMAKPCLYTVLTTMVAFLSLVVSNIRPVIDFGWMMTMGISLALVIAFIIIPAGMMLLGKGKNTGVTDNSASVTAIFSNFTERHGSWVILIALGLGALSVVGISRLEVENRFIDYFRSNTEIYQGMEIIDASLGGTTPMDIILQAPTFAEPEQSNAFDSEYSDNEYGDDEYSDDAFGDDAFASVEAETDDYGDDPFGDDAFGDDAFGTDTNSSDSNQLKDTYWFTSTGLADLAKLQAFIESLPEVGKVSSLVQIYDVASDLSGHKLNDFEIAFMRKSFGPEIYNQMVAPYLIEDIDEARIQLRAMETDGLLRRADLLEKIRDYAVNEVGIAPEDIRFTGLLVLYNNMLQSLYKSQILTLGAVFVGIMLMFLVLFRSAKISVIAIVPNFLAAGIVLGGMGLTGIPLDMMTITIAAITVGIGVDHAIHYITRFQREFSIDGDYVAAMHRAHASIGLALFYTAITIIVGFSILALSNFIPSIYFGLLTGLAMTAALLGSMTLLPKLILIAKPLGAGRTS</sequence>
<dbReference type="Gene3D" id="1.20.1640.10">
    <property type="entry name" value="Multidrug efflux transporter AcrB transmembrane domain"/>
    <property type="match status" value="2"/>
</dbReference>
<dbReference type="InterPro" id="IPR004869">
    <property type="entry name" value="MMPL_dom"/>
</dbReference>
<evidence type="ECO:0000313" key="9">
    <source>
        <dbReference type="Proteomes" id="UP000005555"/>
    </source>
</evidence>
<dbReference type="GO" id="GO:0005886">
    <property type="term" value="C:plasma membrane"/>
    <property type="evidence" value="ECO:0007669"/>
    <property type="project" value="UniProtKB-SubCell"/>
</dbReference>
<keyword evidence="5 6" id="KW-0472">Membrane</keyword>
<feature type="transmembrane region" description="Helical" evidence="6">
    <location>
        <begin position="837"/>
        <end position="858"/>
    </location>
</feature>
<proteinExistence type="predicted"/>
<dbReference type="HOGENOM" id="CLU_008861_3_1_6"/>
<dbReference type="OrthoDB" id="9759187at2"/>
<protein>
    <submittedName>
        <fullName evidence="8">Probable integral membrane protein</fullName>
    </submittedName>
</protein>
<dbReference type="Pfam" id="PF03176">
    <property type="entry name" value="MMPL"/>
    <property type="match status" value="2"/>
</dbReference>
<organism evidence="8 9">
    <name type="scientific">gamma proteobacterium HTCC2207</name>
    <dbReference type="NCBI Taxonomy" id="314287"/>
    <lineage>
        <taxon>Bacteria</taxon>
        <taxon>Pseudomonadati</taxon>
        <taxon>Pseudomonadota</taxon>
        <taxon>Gammaproteobacteria</taxon>
        <taxon>Cellvibrionales</taxon>
        <taxon>Porticoccaceae</taxon>
        <taxon>SAR92 clade</taxon>
    </lineage>
</organism>
<evidence type="ECO:0000256" key="4">
    <source>
        <dbReference type="ARBA" id="ARBA00022989"/>
    </source>
</evidence>
<keyword evidence="3 6" id="KW-0812">Transmembrane</keyword>
<feature type="domain" description="SSD" evidence="7">
    <location>
        <begin position="738"/>
        <end position="864"/>
    </location>
</feature>
<dbReference type="GO" id="GO:0022857">
    <property type="term" value="F:transmembrane transporter activity"/>
    <property type="evidence" value="ECO:0007669"/>
    <property type="project" value="InterPro"/>
</dbReference>
<dbReference type="eggNOG" id="COG1033">
    <property type="taxonomic scope" value="Bacteria"/>
</dbReference>
<feature type="transmembrane region" description="Helical" evidence="6">
    <location>
        <begin position="262"/>
        <end position="281"/>
    </location>
</feature>
<feature type="transmembrane region" description="Helical" evidence="6">
    <location>
        <begin position="365"/>
        <end position="384"/>
    </location>
</feature>
<evidence type="ECO:0000256" key="6">
    <source>
        <dbReference type="SAM" id="Phobius"/>
    </source>
</evidence>
<dbReference type="InterPro" id="IPR050545">
    <property type="entry name" value="Mycobact_MmpL"/>
</dbReference>
<dbReference type="Proteomes" id="UP000005555">
    <property type="component" value="Unassembled WGS sequence"/>
</dbReference>